<comment type="caution">
    <text evidence="2">The sequence shown here is derived from an EMBL/GenBank/DDBJ whole genome shotgun (WGS) entry which is preliminary data.</text>
</comment>
<keyword evidence="3" id="KW-1185">Reference proteome</keyword>
<evidence type="ECO:0000259" key="1">
    <source>
        <dbReference type="Pfam" id="PF21806"/>
    </source>
</evidence>
<organism evidence="2 3">
    <name type="scientific">Streptomyces hoynatensis</name>
    <dbReference type="NCBI Taxonomy" id="1141874"/>
    <lineage>
        <taxon>Bacteria</taxon>
        <taxon>Bacillati</taxon>
        <taxon>Actinomycetota</taxon>
        <taxon>Actinomycetes</taxon>
        <taxon>Kitasatosporales</taxon>
        <taxon>Streptomycetaceae</taxon>
        <taxon>Streptomyces</taxon>
    </lineage>
</organism>
<proteinExistence type="predicted"/>
<evidence type="ECO:0000313" key="2">
    <source>
        <dbReference type="EMBL" id="RKN45821.1"/>
    </source>
</evidence>
<dbReference type="RefSeq" id="WP_120675905.1">
    <property type="nucleotide sequence ID" value="NZ_RBAL01000002.1"/>
</dbReference>
<name>A0A3A9ZBX9_9ACTN</name>
<gene>
    <name evidence="2" type="ORF">D7294_05070</name>
</gene>
<feature type="domain" description="DUF6879" evidence="1">
    <location>
        <begin position="9"/>
        <end position="173"/>
    </location>
</feature>
<protein>
    <recommendedName>
        <fullName evidence="1">DUF6879 domain-containing protein</fullName>
    </recommendedName>
</protein>
<dbReference type="InterPro" id="IPR049244">
    <property type="entry name" value="DUF6879"/>
</dbReference>
<reference evidence="2 3" key="1">
    <citation type="journal article" date="2014" name="Int. J. Syst. Evol. Microbiol.">
        <title>Streptomyces hoynatensis sp. nov., isolated from deep marine sediment.</title>
        <authorList>
            <person name="Veyisoglu A."/>
            <person name="Sahin N."/>
        </authorList>
    </citation>
    <scope>NUCLEOTIDE SEQUENCE [LARGE SCALE GENOMIC DNA]</scope>
    <source>
        <strain evidence="2 3">KCTC 29097</strain>
    </source>
</reference>
<dbReference type="OrthoDB" id="4562627at2"/>
<dbReference type="Proteomes" id="UP000272474">
    <property type="component" value="Unassembled WGS sequence"/>
</dbReference>
<dbReference type="AlphaFoldDB" id="A0A3A9ZBX9"/>
<evidence type="ECO:0000313" key="3">
    <source>
        <dbReference type="Proteomes" id="UP000272474"/>
    </source>
</evidence>
<accession>A0A3A9ZBX9</accession>
<sequence length="175" mass="19406">MNSNVPPIADLIASATRSAVHLEMRDVYAVAPENEQLAAWRASGRRNTDPDSAYWQGWSRIVRRAVARGVTVRRARIVSEPASEYVRFEHAGTPANLAAGEDVRWLPRRQAAALALPGTDFWLFDHRLVRFGHFSGDGAVTGHELVDEPAVAELCSTAFESVWERAVPHHAYALH</sequence>
<dbReference type="Pfam" id="PF21806">
    <property type="entry name" value="DUF6879"/>
    <property type="match status" value="1"/>
</dbReference>
<dbReference type="EMBL" id="RBAL01000002">
    <property type="protein sequence ID" value="RKN45821.1"/>
    <property type="molecule type" value="Genomic_DNA"/>
</dbReference>